<accession>A0AA91GA94</accession>
<gene>
    <name evidence="2" type="ORF">RV15_GL000359</name>
</gene>
<name>A0AA91GA94_9ENTE</name>
<feature type="signal peptide" evidence="1">
    <location>
        <begin position="1"/>
        <end position="25"/>
    </location>
</feature>
<dbReference type="EMBL" id="JXLC01000011">
    <property type="protein sequence ID" value="OJG91692.1"/>
    <property type="molecule type" value="Genomic_DNA"/>
</dbReference>
<proteinExistence type="predicted"/>
<organism evidence="2 3">
    <name type="scientific">Enterococcus silesiacus</name>
    <dbReference type="NCBI Taxonomy" id="332949"/>
    <lineage>
        <taxon>Bacteria</taxon>
        <taxon>Bacillati</taxon>
        <taxon>Bacillota</taxon>
        <taxon>Bacilli</taxon>
        <taxon>Lactobacillales</taxon>
        <taxon>Enterococcaceae</taxon>
        <taxon>Enterococcus</taxon>
    </lineage>
</organism>
<dbReference type="Proteomes" id="UP000183039">
    <property type="component" value="Unassembled WGS sequence"/>
</dbReference>
<evidence type="ECO:0000256" key="1">
    <source>
        <dbReference type="SAM" id="SignalP"/>
    </source>
</evidence>
<protein>
    <submittedName>
        <fullName evidence="2">Uncharacterized protein</fullName>
    </submittedName>
</protein>
<reference evidence="2 3" key="1">
    <citation type="submission" date="2014-12" db="EMBL/GenBank/DDBJ databases">
        <title>Draft genome sequences of 29 type strains of Enterococci.</title>
        <authorList>
            <person name="Zhong Z."/>
            <person name="Sun Z."/>
            <person name="Liu W."/>
            <person name="Zhang W."/>
            <person name="Zhang H."/>
        </authorList>
    </citation>
    <scope>NUCLEOTIDE SEQUENCE [LARGE SCALE GENOMIC DNA]</scope>
    <source>
        <strain evidence="2 3">DSM 22801</strain>
    </source>
</reference>
<evidence type="ECO:0000313" key="2">
    <source>
        <dbReference type="EMBL" id="OJG91692.1"/>
    </source>
</evidence>
<feature type="chain" id="PRO_5041647953" evidence="1">
    <location>
        <begin position="26"/>
        <end position="185"/>
    </location>
</feature>
<dbReference type="AlphaFoldDB" id="A0AA91GA94"/>
<sequence>MERMKKSRIILICMTLFAVCFAVGANSSKAEAQSFDLDQGATFTFNANGAWKRINSGVYNGSNSTGMSYADYSGEVQYAHVTADTNSIQAAYVVKDRIFDFVGTYSPAESYFNGDTKIWSFNIEKVNGLAPVYKTTMSINEGLYGGTVLFVRANRSIVPNWTVLPNVENMSKVIIEPSYISLNLQ</sequence>
<comment type="caution">
    <text evidence="2">The sequence shown here is derived from an EMBL/GenBank/DDBJ whole genome shotgun (WGS) entry which is preliminary data.</text>
</comment>
<keyword evidence="1" id="KW-0732">Signal</keyword>
<evidence type="ECO:0000313" key="3">
    <source>
        <dbReference type="Proteomes" id="UP000183039"/>
    </source>
</evidence>